<gene>
    <name evidence="2" type="ORF">DCAR_0519046</name>
</gene>
<accession>A0A161YJF0</accession>
<dbReference type="Proteomes" id="UP000077755">
    <property type="component" value="Chromosome 5"/>
</dbReference>
<evidence type="ECO:0000313" key="3">
    <source>
        <dbReference type="Proteomes" id="UP000077755"/>
    </source>
</evidence>
<keyword evidence="3" id="KW-1185">Reference proteome</keyword>
<protein>
    <submittedName>
        <fullName evidence="2">Uncharacterized protein</fullName>
    </submittedName>
</protein>
<reference evidence="2" key="2">
    <citation type="submission" date="2022-03" db="EMBL/GenBank/DDBJ databases">
        <title>Draft title - Genomic analysis of global carrot germplasm unveils the trajectory of domestication and the origin of high carotenoid orange carrot.</title>
        <authorList>
            <person name="Iorizzo M."/>
            <person name="Ellison S."/>
            <person name="Senalik D."/>
            <person name="Macko-Podgorni A."/>
            <person name="Grzebelus D."/>
            <person name="Bostan H."/>
            <person name="Rolling W."/>
            <person name="Curaba J."/>
            <person name="Simon P."/>
        </authorList>
    </citation>
    <scope>NUCLEOTIDE SEQUENCE</scope>
    <source>
        <tissue evidence="2">Leaf</tissue>
    </source>
</reference>
<evidence type="ECO:0000256" key="1">
    <source>
        <dbReference type="SAM" id="MobiDB-lite"/>
    </source>
</evidence>
<feature type="compositionally biased region" description="Basic and acidic residues" evidence="1">
    <location>
        <begin position="85"/>
        <end position="94"/>
    </location>
</feature>
<organism evidence="2 3">
    <name type="scientific">Daucus carota subsp. sativus</name>
    <name type="common">Carrot</name>
    <dbReference type="NCBI Taxonomy" id="79200"/>
    <lineage>
        <taxon>Eukaryota</taxon>
        <taxon>Viridiplantae</taxon>
        <taxon>Streptophyta</taxon>
        <taxon>Embryophyta</taxon>
        <taxon>Tracheophyta</taxon>
        <taxon>Spermatophyta</taxon>
        <taxon>Magnoliopsida</taxon>
        <taxon>eudicotyledons</taxon>
        <taxon>Gunneridae</taxon>
        <taxon>Pentapetalae</taxon>
        <taxon>asterids</taxon>
        <taxon>campanulids</taxon>
        <taxon>Apiales</taxon>
        <taxon>Apiaceae</taxon>
        <taxon>Apioideae</taxon>
        <taxon>Scandiceae</taxon>
        <taxon>Daucinae</taxon>
        <taxon>Daucus</taxon>
        <taxon>Daucus sect. Daucus</taxon>
    </lineage>
</organism>
<reference evidence="2" key="1">
    <citation type="journal article" date="2016" name="Nat. Genet.">
        <title>A high-quality carrot genome assembly provides new insights into carotenoid accumulation and asterid genome evolution.</title>
        <authorList>
            <person name="Iorizzo M."/>
            <person name="Ellison S."/>
            <person name="Senalik D."/>
            <person name="Zeng P."/>
            <person name="Satapoomin P."/>
            <person name="Huang J."/>
            <person name="Bowman M."/>
            <person name="Iovene M."/>
            <person name="Sanseverino W."/>
            <person name="Cavagnaro P."/>
            <person name="Yildiz M."/>
            <person name="Macko-Podgorni A."/>
            <person name="Moranska E."/>
            <person name="Grzebelus E."/>
            <person name="Grzebelus D."/>
            <person name="Ashrafi H."/>
            <person name="Zheng Z."/>
            <person name="Cheng S."/>
            <person name="Spooner D."/>
            <person name="Van Deynze A."/>
            <person name="Simon P."/>
        </authorList>
    </citation>
    <scope>NUCLEOTIDE SEQUENCE</scope>
    <source>
        <tissue evidence="2">Leaf</tissue>
    </source>
</reference>
<dbReference type="AlphaFoldDB" id="A0A161YJF0"/>
<proteinExistence type="predicted"/>
<sequence>MFSSTPPSLSFDQPHQTVTIPRRSRTLFSFSSSRTSVEHIDYDAQIDEIWDFPLSGDKDMFSFNSRFVLAEMNKPGSGSGSFSVEVKELEELPE</sequence>
<dbReference type="Gramene" id="KZM93419">
    <property type="protein sequence ID" value="KZM93419"/>
    <property type="gene ID" value="DCAR_016664"/>
</dbReference>
<dbReference type="EMBL" id="CP093347">
    <property type="protein sequence ID" value="WOG99691.1"/>
    <property type="molecule type" value="Genomic_DNA"/>
</dbReference>
<feature type="region of interest" description="Disordered" evidence="1">
    <location>
        <begin position="74"/>
        <end position="94"/>
    </location>
</feature>
<name>A0A161YJF0_DAUCS</name>
<evidence type="ECO:0000313" key="2">
    <source>
        <dbReference type="EMBL" id="WOG99691.1"/>
    </source>
</evidence>